<name>A0A918Q8E1_9ACTN</name>
<dbReference type="AlphaFoldDB" id="A0A918Q8E1"/>
<protein>
    <recommendedName>
        <fullName evidence="3">Lasso peptide biosynthesis PqqD family chaperone</fullName>
    </recommendedName>
</protein>
<dbReference type="InterPro" id="IPR008792">
    <property type="entry name" value="PQQD"/>
</dbReference>
<gene>
    <name evidence="1" type="ORF">GCM10010365_68000</name>
</gene>
<sequence length="85" mass="9128">MTFTLAPDVVPTDTEHGTVLLDERRGRYFKLNATGTLVLRALLDGASGERAAALLQERYGIDAERARADVSALIDAVCAARLARA</sequence>
<reference evidence="1" key="2">
    <citation type="submission" date="2020-09" db="EMBL/GenBank/DDBJ databases">
        <authorList>
            <person name="Sun Q."/>
            <person name="Ohkuma M."/>
        </authorList>
    </citation>
    <scope>NUCLEOTIDE SEQUENCE</scope>
    <source>
        <strain evidence="1">JCM 4815</strain>
    </source>
</reference>
<organism evidence="1 2">
    <name type="scientific">Streptomyces poonensis</name>
    <dbReference type="NCBI Taxonomy" id="68255"/>
    <lineage>
        <taxon>Bacteria</taxon>
        <taxon>Bacillati</taxon>
        <taxon>Actinomycetota</taxon>
        <taxon>Actinomycetes</taxon>
        <taxon>Kitasatosporales</taxon>
        <taxon>Streptomycetaceae</taxon>
        <taxon>Streptomyces</taxon>
    </lineage>
</organism>
<proteinExistence type="predicted"/>
<evidence type="ECO:0000313" key="1">
    <source>
        <dbReference type="EMBL" id="GGZ37661.1"/>
    </source>
</evidence>
<evidence type="ECO:0008006" key="3">
    <source>
        <dbReference type="Google" id="ProtNLM"/>
    </source>
</evidence>
<dbReference type="InterPro" id="IPR041881">
    <property type="entry name" value="PqqD_sf"/>
</dbReference>
<dbReference type="Proteomes" id="UP000622166">
    <property type="component" value="Unassembled WGS sequence"/>
</dbReference>
<dbReference type="Pfam" id="PF05402">
    <property type="entry name" value="PqqD"/>
    <property type="match status" value="1"/>
</dbReference>
<evidence type="ECO:0000313" key="2">
    <source>
        <dbReference type="Proteomes" id="UP000622166"/>
    </source>
</evidence>
<keyword evidence="2" id="KW-1185">Reference proteome</keyword>
<accession>A0A918Q8E1</accession>
<comment type="caution">
    <text evidence="1">The sequence shown here is derived from an EMBL/GenBank/DDBJ whole genome shotgun (WGS) entry which is preliminary data.</text>
</comment>
<dbReference type="EMBL" id="BMVW01000020">
    <property type="protein sequence ID" value="GGZ37661.1"/>
    <property type="molecule type" value="Genomic_DNA"/>
</dbReference>
<reference evidence="1" key="1">
    <citation type="journal article" date="2014" name="Int. J. Syst. Evol. Microbiol.">
        <title>Complete genome sequence of Corynebacterium casei LMG S-19264T (=DSM 44701T), isolated from a smear-ripened cheese.</title>
        <authorList>
            <consortium name="US DOE Joint Genome Institute (JGI-PGF)"/>
            <person name="Walter F."/>
            <person name="Albersmeier A."/>
            <person name="Kalinowski J."/>
            <person name="Ruckert C."/>
        </authorList>
    </citation>
    <scope>NUCLEOTIDE SEQUENCE</scope>
    <source>
        <strain evidence="1">JCM 4815</strain>
    </source>
</reference>
<dbReference type="Gene3D" id="1.10.10.1150">
    <property type="entry name" value="Coenzyme PQQ synthesis protein D (PqqD)"/>
    <property type="match status" value="1"/>
</dbReference>
<dbReference type="NCBIfam" id="NF033530">
    <property type="entry name" value="lasso_PqqD_Strm"/>
    <property type="match status" value="1"/>
</dbReference>